<evidence type="ECO:0000313" key="3">
    <source>
        <dbReference type="Proteomes" id="UP001187531"/>
    </source>
</evidence>
<evidence type="ECO:0000256" key="1">
    <source>
        <dbReference type="SAM" id="SignalP"/>
    </source>
</evidence>
<reference evidence="2" key="1">
    <citation type="submission" date="2023-07" db="EMBL/GenBank/DDBJ databases">
        <title>Chromosome-level genome assembly of Artemia franciscana.</title>
        <authorList>
            <person name="Jo E."/>
        </authorList>
    </citation>
    <scope>NUCLEOTIDE SEQUENCE</scope>
    <source>
        <tissue evidence="2">Whole body</tissue>
    </source>
</reference>
<dbReference type="Proteomes" id="UP001187531">
    <property type="component" value="Unassembled WGS sequence"/>
</dbReference>
<feature type="signal peptide" evidence="1">
    <location>
        <begin position="1"/>
        <end position="21"/>
    </location>
</feature>
<keyword evidence="1" id="KW-0732">Signal</keyword>
<keyword evidence="3" id="KW-1185">Reference proteome</keyword>
<dbReference type="EMBL" id="JAVRJZ010000007">
    <property type="protein sequence ID" value="KAK2720701.1"/>
    <property type="molecule type" value="Genomic_DNA"/>
</dbReference>
<name>A0AA88LCT8_ARTSF</name>
<gene>
    <name evidence="2" type="ORF">QYM36_004554</name>
</gene>
<dbReference type="AlphaFoldDB" id="A0AA88LCT8"/>
<sequence>MKSNVGLIFCAIVLSSVLTDAIPLRRSKRVSDQRLAELETLLALAKLRGRYVTLPVGLGMINPAKIGKRKRSVSRIPVDTEAVDERHISIDKSLSEESSESEEIRRDTRSLIILSTLLKKRRLYNE</sequence>
<accession>A0AA88LCT8</accession>
<evidence type="ECO:0000313" key="2">
    <source>
        <dbReference type="EMBL" id="KAK2720701.1"/>
    </source>
</evidence>
<feature type="chain" id="PRO_5041675657" evidence="1">
    <location>
        <begin position="22"/>
        <end position="126"/>
    </location>
</feature>
<proteinExistence type="predicted"/>
<comment type="caution">
    <text evidence="2">The sequence shown here is derived from an EMBL/GenBank/DDBJ whole genome shotgun (WGS) entry which is preliminary data.</text>
</comment>
<organism evidence="2 3">
    <name type="scientific">Artemia franciscana</name>
    <name type="common">Brine shrimp</name>
    <name type="synonym">Artemia sanfranciscana</name>
    <dbReference type="NCBI Taxonomy" id="6661"/>
    <lineage>
        <taxon>Eukaryota</taxon>
        <taxon>Metazoa</taxon>
        <taxon>Ecdysozoa</taxon>
        <taxon>Arthropoda</taxon>
        <taxon>Crustacea</taxon>
        <taxon>Branchiopoda</taxon>
        <taxon>Anostraca</taxon>
        <taxon>Artemiidae</taxon>
        <taxon>Artemia</taxon>
    </lineage>
</organism>
<protein>
    <submittedName>
        <fullName evidence="2">Uncharacterized protein</fullName>
    </submittedName>
</protein>